<name>A0A5B8HXD3_9VIRU</name>
<organism evidence="1">
    <name type="scientific">Mimiviridae sp. ChoanoV1</name>
    <dbReference type="NCBI Taxonomy" id="2596887"/>
    <lineage>
        <taxon>Viruses</taxon>
        <taxon>Varidnaviria</taxon>
        <taxon>Bamfordvirae</taxon>
        <taxon>Nucleocytoviricota</taxon>
        <taxon>Megaviricetes</taxon>
        <taxon>Imitervirales</taxon>
        <taxon>Schizomimiviridae</taxon>
    </lineage>
</organism>
<dbReference type="EMBL" id="MK250085">
    <property type="protein sequence ID" value="QDY51870.1"/>
    <property type="molecule type" value="Genomic_DNA"/>
</dbReference>
<protein>
    <submittedName>
        <fullName evidence="1">Uncharacterized protein</fullName>
    </submittedName>
</protein>
<gene>
    <name evidence="1" type="ORF">1_255</name>
</gene>
<sequence length="229" mass="26812">MDNLYMSIDSIPKYLSKYLFNKEVKHFILDPLTCIIRCAILSFKPKGTKISIYENKISFCDPNFLQGTLRWGSGDKREDLHNIYNPIIKSTQWYSKDDKNIINIFSLAKRGLQKLKTSYEENSIIAHSLALYINIIDLFINSEQKCVNELFDSKKKELKNIENENDNIIYKELKNLWDENQISIVNNILIQVQNDKNNSKEWLEALNIILLSKEKCVNEIVIKNTTQLK</sequence>
<proteinExistence type="predicted"/>
<accession>A0A5B8HXD3</accession>
<reference evidence="1" key="1">
    <citation type="submission" date="2018-11" db="EMBL/GenBank/DDBJ databases">
        <title>A distinct lineage of giant viruses engineers rhodopsin photosystems in predatory marine eukaryotes.</title>
        <authorList>
            <person name="Needham D.M."/>
            <person name="Yoshizawa S."/>
            <person name="Hosaka T."/>
            <person name="Poirier C."/>
            <person name="Choi C.-J."/>
            <person name="Hehenberger E."/>
            <person name="Irwin N.A.T."/>
            <person name="Wilken S."/>
            <person name="Yung C.-M."/>
            <person name="Bachy C."/>
            <person name="Kurihara R."/>
            <person name="Nakajima Y."/>
            <person name="Kojima K."/>
            <person name="Kimura-Someya T."/>
            <person name="Leonard G."/>
            <person name="Malmstrom R.R."/>
            <person name="Mende D."/>
            <person name="Olson D.K."/>
            <person name="Sudo Y."/>
            <person name="Sudek S."/>
            <person name="Richards T.A."/>
            <person name="DeLong E.F."/>
            <person name="Keeling P.J."/>
            <person name="Santoro A.E."/>
            <person name="Shirouzu M."/>
            <person name="Iwasaki W."/>
            <person name="Worden A.Z."/>
        </authorList>
    </citation>
    <scope>NUCLEOTIDE SEQUENCE</scope>
</reference>
<evidence type="ECO:0000313" key="1">
    <source>
        <dbReference type="EMBL" id="QDY51870.1"/>
    </source>
</evidence>